<keyword evidence="5" id="KW-0547">Nucleotide-binding</keyword>
<dbReference type="Gene3D" id="2.40.50.100">
    <property type="match status" value="1"/>
</dbReference>
<dbReference type="Proteomes" id="UP001054820">
    <property type="component" value="Chromosome"/>
</dbReference>
<evidence type="ECO:0000256" key="7">
    <source>
        <dbReference type="ARBA" id="ARBA00022967"/>
    </source>
</evidence>
<sequence>MSKVMKKPLLQTSLLHGQLQLKRGDFTLDTGSFEIPASGVTAIFGHSGSGKTTFLRCLAGFESQATGQVIFSDQAWLHNGKSLAIHKRGLGYVFQEASLFAHLNVEDNLRYGLKRAKNPRFIEFTQVVEWLGLSHLLGRNVTTLSGGERQRVAIGRTLLSQPKILMLDEPMAALDLFAKRAIMPYLERLRDELDIPILYISHSPEEVERLADTVIFMHNGKIASIEPIEQALNREDTPLYQGSEPRSVLSAEVVELFEEEGLARLKVGEAELYVPASDALADSGLNELGSNVRVVISAKQVSLMAEKPQQTSMLNHLPVTIEAIEEHNDYSYLIRLRVKSEPWPLIAQITKRSLKTLDLQVNQAWVAAIKSVSILN</sequence>
<evidence type="ECO:0000256" key="6">
    <source>
        <dbReference type="ARBA" id="ARBA00022840"/>
    </source>
</evidence>
<evidence type="ECO:0000259" key="11">
    <source>
        <dbReference type="PROSITE" id="PS51866"/>
    </source>
</evidence>
<dbReference type="InterPro" id="IPR003439">
    <property type="entry name" value="ABC_transporter-like_ATP-bd"/>
</dbReference>
<feature type="domain" description="Mop" evidence="11">
    <location>
        <begin position="310"/>
        <end position="376"/>
    </location>
</feature>
<keyword evidence="4" id="KW-0997">Cell inner membrane</keyword>
<feature type="domain" description="ABC transporter" evidence="10">
    <location>
        <begin position="10"/>
        <end position="244"/>
    </location>
</feature>
<dbReference type="Gene3D" id="3.40.50.300">
    <property type="entry name" value="P-loop containing nucleotide triphosphate hydrolases"/>
    <property type="match status" value="1"/>
</dbReference>
<dbReference type="NCBIfam" id="TIGR02142">
    <property type="entry name" value="modC_ABC"/>
    <property type="match status" value="1"/>
</dbReference>
<evidence type="ECO:0000256" key="4">
    <source>
        <dbReference type="ARBA" id="ARBA00022519"/>
    </source>
</evidence>
<accession>A0ABN6CZ24</accession>
<keyword evidence="8" id="KW-0472">Membrane</keyword>
<reference evidence="12" key="1">
    <citation type="journal article" date="2022" name="Arch. Microbiol.">
        <title>Thiomicrorhabdus immobilis sp. nov., a mesophilic sulfur-oxidizing bacterium isolated from sediment of a brackish lake in northern Japan.</title>
        <authorList>
            <person name="Kojima H."/>
            <person name="Mochizuki J."/>
            <person name="Kanda M."/>
            <person name="Watanabe T."/>
            <person name="Fukui M."/>
        </authorList>
    </citation>
    <scope>NUCLEOTIDE SEQUENCE</scope>
    <source>
        <strain evidence="12">Am19</strain>
    </source>
</reference>
<dbReference type="InterPro" id="IPR005116">
    <property type="entry name" value="Transp-assoc_OB_typ1"/>
</dbReference>
<dbReference type="InterPro" id="IPR003593">
    <property type="entry name" value="AAA+_ATPase"/>
</dbReference>
<evidence type="ECO:0000256" key="3">
    <source>
        <dbReference type="ARBA" id="ARBA00022505"/>
    </source>
</evidence>
<keyword evidence="3 9" id="KW-0500">Molybdenum</keyword>
<evidence type="ECO:0000313" key="12">
    <source>
        <dbReference type="EMBL" id="BCN94203.1"/>
    </source>
</evidence>
<gene>
    <name evidence="12" type="primary">modC</name>
    <name evidence="12" type="ORF">THMIRHAM_19880</name>
</gene>
<dbReference type="SUPFAM" id="SSF50331">
    <property type="entry name" value="MOP-like"/>
    <property type="match status" value="1"/>
</dbReference>
<dbReference type="RefSeq" id="WP_237261673.1">
    <property type="nucleotide sequence ID" value="NZ_AP024202.1"/>
</dbReference>
<evidence type="ECO:0000256" key="8">
    <source>
        <dbReference type="ARBA" id="ARBA00023136"/>
    </source>
</evidence>
<keyword evidence="6 12" id="KW-0067">ATP-binding</keyword>
<dbReference type="InterPro" id="IPR008995">
    <property type="entry name" value="Mo/tungstate-bd_C_term_dom"/>
</dbReference>
<keyword evidence="1" id="KW-0813">Transport</keyword>
<dbReference type="PANTHER" id="PTHR43514:SF4">
    <property type="entry name" value="ABC TRANSPORTER I FAMILY MEMBER 10"/>
    <property type="match status" value="1"/>
</dbReference>
<dbReference type="Pfam" id="PF00005">
    <property type="entry name" value="ABC_tran"/>
    <property type="match status" value="1"/>
</dbReference>
<evidence type="ECO:0000256" key="1">
    <source>
        <dbReference type="ARBA" id="ARBA00022448"/>
    </source>
</evidence>
<dbReference type="SMART" id="SM00382">
    <property type="entry name" value="AAA"/>
    <property type="match status" value="1"/>
</dbReference>
<dbReference type="InterPro" id="IPR027417">
    <property type="entry name" value="P-loop_NTPase"/>
</dbReference>
<dbReference type="PANTHER" id="PTHR43514">
    <property type="entry name" value="ABC TRANSPORTER I FAMILY MEMBER 10"/>
    <property type="match status" value="1"/>
</dbReference>
<dbReference type="InterPro" id="IPR011868">
    <property type="entry name" value="ModC_ABC_ATP-bd"/>
</dbReference>
<dbReference type="GO" id="GO:0005524">
    <property type="term" value="F:ATP binding"/>
    <property type="evidence" value="ECO:0007669"/>
    <property type="project" value="UniProtKB-KW"/>
</dbReference>
<dbReference type="InterPro" id="IPR017871">
    <property type="entry name" value="ABC_transporter-like_CS"/>
</dbReference>
<dbReference type="PROSITE" id="PS51866">
    <property type="entry name" value="MOP"/>
    <property type="match status" value="1"/>
</dbReference>
<evidence type="ECO:0000259" key="10">
    <source>
        <dbReference type="PROSITE" id="PS50893"/>
    </source>
</evidence>
<keyword evidence="13" id="KW-1185">Reference proteome</keyword>
<dbReference type="PROSITE" id="PS00211">
    <property type="entry name" value="ABC_TRANSPORTER_1"/>
    <property type="match status" value="1"/>
</dbReference>
<dbReference type="Pfam" id="PF03459">
    <property type="entry name" value="TOBE"/>
    <property type="match status" value="1"/>
</dbReference>
<dbReference type="InterPro" id="IPR004606">
    <property type="entry name" value="Mop_domain"/>
</dbReference>
<dbReference type="SUPFAM" id="SSF52540">
    <property type="entry name" value="P-loop containing nucleoside triphosphate hydrolases"/>
    <property type="match status" value="1"/>
</dbReference>
<keyword evidence="7" id="KW-1278">Translocase</keyword>
<protein>
    <submittedName>
        <fullName evidence="12">Molybdenum import ATP-binding protein ModC</fullName>
    </submittedName>
</protein>
<evidence type="ECO:0000313" key="13">
    <source>
        <dbReference type="Proteomes" id="UP001054820"/>
    </source>
</evidence>
<dbReference type="InterPro" id="IPR050334">
    <property type="entry name" value="Molybdenum_import_ModC"/>
</dbReference>
<evidence type="ECO:0000256" key="9">
    <source>
        <dbReference type="PROSITE-ProRule" id="PRU01213"/>
    </source>
</evidence>
<keyword evidence="2" id="KW-1003">Cell membrane</keyword>
<evidence type="ECO:0000256" key="5">
    <source>
        <dbReference type="ARBA" id="ARBA00022741"/>
    </source>
</evidence>
<dbReference type="PROSITE" id="PS50893">
    <property type="entry name" value="ABC_TRANSPORTER_2"/>
    <property type="match status" value="1"/>
</dbReference>
<dbReference type="EMBL" id="AP024202">
    <property type="protein sequence ID" value="BCN94203.1"/>
    <property type="molecule type" value="Genomic_DNA"/>
</dbReference>
<proteinExistence type="predicted"/>
<evidence type="ECO:0000256" key="2">
    <source>
        <dbReference type="ARBA" id="ARBA00022475"/>
    </source>
</evidence>
<organism evidence="12 13">
    <name type="scientific">Thiomicrorhabdus immobilis</name>
    <dbReference type="NCBI Taxonomy" id="2791037"/>
    <lineage>
        <taxon>Bacteria</taxon>
        <taxon>Pseudomonadati</taxon>
        <taxon>Pseudomonadota</taxon>
        <taxon>Gammaproteobacteria</taxon>
        <taxon>Thiotrichales</taxon>
        <taxon>Piscirickettsiaceae</taxon>
        <taxon>Thiomicrorhabdus</taxon>
    </lineage>
</organism>
<name>A0ABN6CZ24_9GAMM</name>